<dbReference type="EC" id="2.7.11.1" evidence="1"/>
<keyword evidence="2" id="KW-0723">Serine/threonine-protein kinase</keyword>
<dbReference type="AlphaFoldDB" id="A0A4Z2CFU7"/>
<dbReference type="Gene3D" id="3.10.20.90">
    <property type="entry name" value="Phosphatidylinositol 3-kinase Catalytic Subunit, Chain A, domain 1"/>
    <property type="match status" value="1"/>
</dbReference>
<keyword evidence="11" id="KW-1185">Reference proteome</keyword>
<evidence type="ECO:0000256" key="1">
    <source>
        <dbReference type="ARBA" id="ARBA00012513"/>
    </source>
</evidence>
<evidence type="ECO:0000256" key="7">
    <source>
        <dbReference type="ARBA" id="ARBA00047899"/>
    </source>
</evidence>
<feature type="domain" description="Serine/threonine-protein kinase OSR1/WNK CCT" evidence="9">
    <location>
        <begin position="165"/>
        <end position="197"/>
    </location>
</feature>
<dbReference type="GO" id="GO:0005524">
    <property type="term" value="F:ATP binding"/>
    <property type="evidence" value="ECO:0007669"/>
    <property type="project" value="UniProtKB-KW"/>
</dbReference>
<evidence type="ECO:0000256" key="8">
    <source>
        <dbReference type="ARBA" id="ARBA00048679"/>
    </source>
</evidence>
<evidence type="ECO:0000256" key="2">
    <source>
        <dbReference type="ARBA" id="ARBA00022527"/>
    </source>
</evidence>
<comment type="catalytic activity">
    <reaction evidence="7">
        <text>L-threonyl-[protein] + ATP = O-phospho-L-threonyl-[protein] + ADP + H(+)</text>
        <dbReference type="Rhea" id="RHEA:46608"/>
        <dbReference type="Rhea" id="RHEA-COMP:11060"/>
        <dbReference type="Rhea" id="RHEA-COMP:11605"/>
        <dbReference type="ChEBI" id="CHEBI:15378"/>
        <dbReference type="ChEBI" id="CHEBI:30013"/>
        <dbReference type="ChEBI" id="CHEBI:30616"/>
        <dbReference type="ChEBI" id="CHEBI:61977"/>
        <dbReference type="ChEBI" id="CHEBI:456216"/>
        <dbReference type="EC" id="2.7.11.1"/>
    </reaction>
</comment>
<sequence>MSQSILRCIVVIQSGNTSHSYSALLPLMPGQRELLHILTECLGDYCPSSFPTPPTLQLQQARDIFQNVIASAQPNVLSLTRGASFLIAEALLRCGTHVLVTFLFICGRFLTQVEPFEDAPDSQGAVNMVLRLRLFRKLISPTMEEDLDLTSLAVFRIGSVPVPYNTAHGVSQELFSAGLVNGHDVVVVAANLQKIIDNPTTYKVLTFRLASGCDDTEIPDEVKLIGFAQLSVS</sequence>
<keyword evidence="5" id="KW-0418">Kinase</keyword>
<proteinExistence type="predicted"/>
<evidence type="ECO:0000256" key="4">
    <source>
        <dbReference type="ARBA" id="ARBA00022741"/>
    </source>
</evidence>
<name>A0A4Z2CFU7_9TELE</name>
<evidence type="ECO:0000256" key="3">
    <source>
        <dbReference type="ARBA" id="ARBA00022679"/>
    </source>
</evidence>
<evidence type="ECO:0000313" key="11">
    <source>
        <dbReference type="Proteomes" id="UP000516260"/>
    </source>
</evidence>
<gene>
    <name evidence="10" type="ORF">fugu_000080</name>
</gene>
<accession>A0A4Z2CFU7</accession>
<comment type="catalytic activity">
    <reaction evidence="8">
        <text>L-seryl-[protein] + ATP = O-phospho-L-seryl-[protein] + ADP + H(+)</text>
        <dbReference type="Rhea" id="RHEA:17989"/>
        <dbReference type="Rhea" id="RHEA-COMP:9863"/>
        <dbReference type="Rhea" id="RHEA-COMP:11604"/>
        <dbReference type="ChEBI" id="CHEBI:15378"/>
        <dbReference type="ChEBI" id="CHEBI:29999"/>
        <dbReference type="ChEBI" id="CHEBI:30616"/>
        <dbReference type="ChEBI" id="CHEBI:83421"/>
        <dbReference type="ChEBI" id="CHEBI:456216"/>
        <dbReference type="EC" id="2.7.11.1"/>
    </reaction>
</comment>
<evidence type="ECO:0000313" key="10">
    <source>
        <dbReference type="EMBL" id="TNN03051.1"/>
    </source>
</evidence>
<protein>
    <recommendedName>
        <fullName evidence="1">non-specific serine/threonine protein kinase</fullName>
        <ecNumber evidence="1">2.7.11.1</ecNumber>
    </recommendedName>
</protein>
<dbReference type="InterPro" id="IPR024678">
    <property type="entry name" value="Kinase_OSR1/WNK_CCT"/>
</dbReference>
<keyword evidence="3" id="KW-0808">Transferase</keyword>
<comment type="caution">
    <text evidence="10">The sequence shown here is derived from an EMBL/GenBank/DDBJ whole genome shotgun (WGS) entry which is preliminary data.</text>
</comment>
<dbReference type="Pfam" id="PF12202">
    <property type="entry name" value="OSR1_C"/>
    <property type="match status" value="1"/>
</dbReference>
<keyword evidence="6" id="KW-0067">ATP-binding</keyword>
<keyword evidence="4" id="KW-0547">Nucleotide-binding</keyword>
<dbReference type="GO" id="GO:0004674">
    <property type="term" value="F:protein serine/threonine kinase activity"/>
    <property type="evidence" value="ECO:0007669"/>
    <property type="project" value="UniProtKB-KW"/>
</dbReference>
<evidence type="ECO:0000256" key="6">
    <source>
        <dbReference type="ARBA" id="ARBA00022840"/>
    </source>
</evidence>
<organism evidence="10 11">
    <name type="scientific">Takifugu bimaculatus</name>
    <dbReference type="NCBI Taxonomy" id="433685"/>
    <lineage>
        <taxon>Eukaryota</taxon>
        <taxon>Metazoa</taxon>
        <taxon>Chordata</taxon>
        <taxon>Craniata</taxon>
        <taxon>Vertebrata</taxon>
        <taxon>Euteleostomi</taxon>
        <taxon>Actinopterygii</taxon>
        <taxon>Neopterygii</taxon>
        <taxon>Teleostei</taxon>
        <taxon>Neoteleostei</taxon>
        <taxon>Acanthomorphata</taxon>
        <taxon>Eupercaria</taxon>
        <taxon>Tetraodontiformes</taxon>
        <taxon>Tetradontoidea</taxon>
        <taxon>Tetraodontidae</taxon>
        <taxon>Takifugu</taxon>
    </lineage>
</organism>
<dbReference type="Proteomes" id="UP000516260">
    <property type="component" value="Chromosome 1"/>
</dbReference>
<reference evidence="10 11" key="1">
    <citation type="submission" date="2019-04" db="EMBL/GenBank/DDBJ databases">
        <title>The sequence and de novo assembly of Takifugu bimaculatus genome using PacBio and Hi-C technologies.</title>
        <authorList>
            <person name="Xu P."/>
            <person name="Liu B."/>
            <person name="Zhou Z."/>
        </authorList>
    </citation>
    <scope>NUCLEOTIDE SEQUENCE [LARGE SCALE GENOMIC DNA]</scope>
    <source>
        <strain evidence="10">TB-2018</strain>
        <tissue evidence="10">Muscle</tissue>
    </source>
</reference>
<dbReference type="EMBL" id="SWLE01000001">
    <property type="protein sequence ID" value="TNN03051.1"/>
    <property type="molecule type" value="Genomic_DNA"/>
</dbReference>
<evidence type="ECO:0000259" key="9">
    <source>
        <dbReference type="Pfam" id="PF12202"/>
    </source>
</evidence>
<evidence type="ECO:0000256" key="5">
    <source>
        <dbReference type="ARBA" id="ARBA00022777"/>
    </source>
</evidence>